<feature type="compositionally biased region" description="Acidic residues" evidence="1">
    <location>
        <begin position="38"/>
        <end position="47"/>
    </location>
</feature>
<dbReference type="RefSeq" id="XP_001213307.1">
    <property type="nucleotide sequence ID" value="XM_001213307.1"/>
</dbReference>
<accession>Q0CQA5</accession>
<feature type="region of interest" description="Disordered" evidence="1">
    <location>
        <begin position="36"/>
        <end position="55"/>
    </location>
</feature>
<dbReference type="HOGENOM" id="CLU_597135_0_0_1"/>
<proteinExistence type="predicted"/>
<reference evidence="3" key="1">
    <citation type="submission" date="2005-09" db="EMBL/GenBank/DDBJ databases">
        <title>Annotation of the Aspergillus terreus NIH2624 genome.</title>
        <authorList>
            <person name="Birren B.W."/>
            <person name="Lander E.S."/>
            <person name="Galagan J.E."/>
            <person name="Nusbaum C."/>
            <person name="Devon K."/>
            <person name="Henn M."/>
            <person name="Ma L.-J."/>
            <person name="Jaffe D.B."/>
            <person name="Butler J."/>
            <person name="Alvarez P."/>
            <person name="Gnerre S."/>
            <person name="Grabherr M."/>
            <person name="Kleber M."/>
            <person name="Mauceli E.W."/>
            <person name="Brockman W."/>
            <person name="Rounsley S."/>
            <person name="Young S.K."/>
            <person name="LaButti K."/>
            <person name="Pushparaj V."/>
            <person name="DeCaprio D."/>
            <person name="Crawford M."/>
            <person name="Koehrsen M."/>
            <person name="Engels R."/>
            <person name="Montgomery P."/>
            <person name="Pearson M."/>
            <person name="Howarth C."/>
            <person name="Larson L."/>
            <person name="Luoma S."/>
            <person name="White J."/>
            <person name="Alvarado L."/>
            <person name="Kodira C.D."/>
            <person name="Zeng Q."/>
            <person name="Oleary S."/>
            <person name="Yandava C."/>
            <person name="Denning D.W."/>
            <person name="Nierman W.C."/>
            <person name="Milne T."/>
            <person name="Madden K."/>
        </authorList>
    </citation>
    <scope>NUCLEOTIDE SEQUENCE [LARGE SCALE GENOMIC DNA]</scope>
    <source>
        <strain evidence="3">NIH 2624 / FGSC A1156</strain>
    </source>
</reference>
<gene>
    <name evidence="2" type="ORF">ATEG_04129</name>
</gene>
<dbReference type="OrthoDB" id="4501861at2759"/>
<evidence type="ECO:0000313" key="2">
    <source>
        <dbReference type="EMBL" id="EAU35931.1"/>
    </source>
</evidence>
<feature type="region of interest" description="Disordered" evidence="1">
    <location>
        <begin position="64"/>
        <end position="103"/>
    </location>
</feature>
<evidence type="ECO:0000256" key="1">
    <source>
        <dbReference type="SAM" id="MobiDB-lite"/>
    </source>
</evidence>
<sequence>MIRYKPTAIALGPEDLLFHLERFRYNYARIVPWHPASSDEDDDEDEGHNDAFLDPDSFSPYYFSPTSSKFNSDSEPDHDLPSSRQWSGLHEEGAGQPSLGLRLSDGISQTEAPIDFQLDKGHEHNSPESIHSTSQRKDEASGRINQHRLSLRVAQNYTNVSLHQPIPDISLSLDMWKTALNTAYKGLRNSLTKPGYPCAQHPLTSSCQRPPTPSDFSLPSVFSARKILLRDSWHQTHQRQLGIAPRASGRTLGSDEANHDMPESLDPDAPLGDSTQLRLFFTRPIYSPLGNLLHKETTRQLHAMAPSGWTPVNMQASSTANASCSPTGKRSNIYDLLTIDSPPKSEYHSQAHQDKFIRGLSPSSETNAFSNTSTNTHNTPHNTQIVSEHAMSTQGRQKESGCTVRHALHGAHFESKKVRDSPDVANGLVTDMCLGHSKAGCYHGPSRKCSESDYPIGR</sequence>
<feature type="region of interest" description="Disordered" evidence="1">
    <location>
        <begin position="119"/>
        <end position="142"/>
    </location>
</feature>
<evidence type="ECO:0000313" key="3">
    <source>
        <dbReference type="Proteomes" id="UP000007963"/>
    </source>
</evidence>
<dbReference type="GeneID" id="4318791"/>
<dbReference type="VEuPathDB" id="FungiDB:ATEG_04129"/>
<protein>
    <submittedName>
        <fullName evidence="2">Uncharacterized protein</fullName>
    </submittedName>
</protein>
<name>Q0CQA5_ASPTN</name>
<feature type="region of interest" description="Disordered" evidence="1">
    <location>
        <begin position="239"/>
        <end position="271"/>
    </location>
</feature>
<dbReference type="Proteomes" id="UP000007963">
    <property type="component" value="Unassembled WGS sequence"/>
</dbReference>
<dbReference type="AlphaFoldDB" id="Q0CQA5"/>
<dbReference type="EMBL" id="CH476598">
    <property type="protein sequence ID" value="EAU35931.1"/>
    <property type="molecule type" value="Genomic_DNA"/>
</dbReference>
<organism evidence="2 3">
    <name type="scientific">Aspergillus terreus (strain NIH 2624 / FGSC A1156)</name>
    <dbReference type="NCBI Taxonomy" id="341663"/>
    <lineage>
        <taxon>Eukaryota</taxon>
        <taxon>Fungi</taxon>
        <taxon>Dikarya</taxon>
        <taxon>Ascomycota</taxon>
        <taxon>Pezizomycotina</taxon>
        <taxon>Eurotiomycetes</taxon>
        <taxon>Eurotiomycetidae</taxon>
        <taxon>Eurotiales</taxon>
        <taxon>Aspergillaceae</taxon>
        <taxon>Aspergillus</taxon>
        <taxon>Aspergillus subgen. Circumdati</taxon>
    </lineage>
</organism>